<evidence type="ECO:0000313" key="2">
    <source>
        <dbReference type="EMBL" id="GMT00548.1"/>
    </source>
</evidence>
<evidence type="ECO:0000313" key="3">
    <source>
        <dbReference type="Proteomes" id="UP001432027"/>
    </source>
</evidence>
<comment type="caution">
    <text evidence="2">The sequence shown here is derived from an EMBL/GenBank/DDBJ whole genome shotgun (WGS) entry which is preliminary data.</text>
</comment>
<dbReference type="Pfam" id="PF10324">
    <property type="entry name" value="7TM_GPCR_Srw"/>
    <property type="match status" value="1"/>
</dbReference>
<evidence type="ECO:0000256" key="1">
    <source>
        <dbReference type="SAM" id="Phobius"/>
    </source>
</evidence>
<feature type="transmembrane region" description="Helical" evidence="1">
    <location>
        <begin position="123"/>
        <end position="141"/>
    </location>
</feature>
<dbReference type="EMBL" id="BTSX01000005">
    <property type="protein sequence ID" value="GMT00548.1"/>
    <property type="molecule type" value="Genomic_DNA"/>
</dbReference>
<feature type="transmembrane region" description="Helical" evidence="1">
    <location>
        <begin position="61"/>
        <end position="84"/>
    </location>
</feature>
<name>A0AAV5U2F9_9BILA</name>
<dbReference type="InterPro" id="IPR053219">
    <property type="entry name" value="GPCR_Dmsr-1"/>
</dbReference>
<keyword evidence="1" id="KW-0812">Transmembrane</keyword>
<proteinExistence type="predicted"/>
<evidence type="ECO:0008006" key="4">
    <source>
        <dbReference type="Google" id="ProtNLM"/>
    </source>
</evidence>
<keyword evidence="1" id="KW-1133">Transmembrane helix</keyword>
<feature type="transmembrane region" description="Helical" evidence="1">
    <location>
        <begin position="28"/>
        <end position="49"/>
    </location>
</feature>
<organism evidence="2 3">
    <name type="scientific">Pristionchus entomophagus</name>
    <dbReference type="NCBI Taxonomy" id="358040"/>
    <lineage>
        <taxon>Eukaryota</taxon>
        <taxon>Metazoa</taxon>
        <taxon>Ecdysozoa</taxon>
        <taxon>Nematoda</taxon>
        <taxon>Chromadorea</taxon>
        <taxon>Rhabditida</taxon>
        <taxon>Rhabditina</taxon>
        <taxon>Diplogasteromorpha</taxon>
        <taxon>Diplogasteroidea</taxon>
        <taxon>Neodiplogasteridae</taxon>
        <taxon>Pristionchus</taxon>
    </lineage>
</organism>
<dbReference type="Proteomes" id="UP001432027">
    <property type="component" value="Unassembled WGS sequence"/>
</dbReference>
<dbReference type="GO" id="GO:0005886">
    <property type="term" value="C:plasma membrane"/>
    <property type="evidence" value="ECO:0007669"/>
    <property type="project" value="TreeGrafter"/>
</dbReference>
<dbReference type="AlphaFoldDB" id="A0AAV5U2F9"/>
<accession>A0AAV5U2F9</accession>
<protein>
    <recommendedName>
        <fullName evidence="4">G protein-coupled receptor</fullName>
    </recommendedName>
</protein>
<dbReference type="InterPro" id="IPR019427">
    <property type="entry name" value="7TM_GPCR_serpentine_rcpt_Srw"/>
</dbReference>
<dbReference type="PANTHER" id="PTHR46273:SF4">
    <property type="entry name" value="AT19640P"/>
    <property type="match status" value="1"/>
</dbReference>
<dbReference type="GO" id="GO:0008528">
    <property type="term" value="F:G protein-coupled peptide receptor activity"/>
    <property type="evidence" value="ECO:0007669"/>
    <property type="project" value="InterPro"/>
</dbReference>
<gene>
    <name evidence="2" type="ORF">PENTCL1PPCAC_22722</name>
</gene>
<keyword evidence="3" id="KW-1185">Reference proteome</keyword>
<sequence>MCHWSSFQHPHSGCSSSSINAFQCLHHFLILIAFCDATVMAMSLVYHSVGFCHPIYNTRGWIIFTKVFGITTVLIHSASLWLTVNMAILRYCLLSGGSSSSPSSSSFFSSCFSNLPSPNTMSAAILAIISALIVSIIGSLLNSNRYEIEEDGLLSPIHSNCIGHHEWKEGDLIRKYGIRQPHWWNCTMNAPIFG</sequence>
<reference evidence="2" key="1">
    <citation type="submission" date="2023-10" db="EMBL/GenBank/DDBJ databases">
        <title>Genome assembly of Pristionchus species.</title>
        <authorList>
            <person name="Yoshida K."/>
            <person name="Sommer R.J."/>
        </authorList>
    </citation>
    <scope>NUCLEOTIDE SEQUENCE</scope>
    <source>
        <strain evidence="2">RS0144</strain>
    </source>
</reference>
<dbReference type="PANTHER" id="PTHR46273">
    <property type="entry name" value="MYOSUPPRESSIN RECEPTOR 1, ISOFORM B-RELATED"/>
    <property type="match status" value="1"/>
</dbReference>
<keyword evidence="1" id="KW-0472">Membrane</keyword>